<gene>
    <name evidence="1" type="ORF">AM493_07445</name>
</gene>
<accession>A0A0M8MHU4</accession>
<evidence type="ECO:0000313" key="1">
    <source>
        <dbReference type="EMBL" id="KOS05888.1"/>
    </source>
</evidence>
<dbReference type="EMBL" id="LIYD01000005">
    <property type="protein sequence ID" value="KOS05888.1"/>
    <property type="molecule type" value="Genomic_DNA"/>
</dbReference>
<keyword evidence="2" id="KW-1185">Reference proteome</keyword>
<evidence type="ECO:0000313" key="2">
    <source>
        <dbReference type="Proteomes" id="UP000037755"/>
    </source>
</evidence>
<proteinExistence type="predicted"/>
<name>A0A0M8MHU4_9FLAO</name>
<dbReference type="PATRIC" id="fig|1202724.3.peg.1551"/>
<reference evidence="1 2" key="1">
    <citation type="submission" date="2015-08" db="EMBL/GenBank/DDBJ databases">
        <title>Whole genome sequence of Flavobacterium akiainvivens IK-1T, from decaying Wikstroemia oahuensis, an endemic Hawaiian shrub.</title>
        <authorList>
            <person name="Wan X."/>
            <person name="Hou S."/>
            <person name="Saito J."/>
            <person name="Donachie S."/>
        </authorList>
    </citation>
    <scope>NUCLEOTIDE SEQUENCE [LARGE SCALE GENOMIC DNA]</scope>
    <source>
        <strain evidence="1 2">IK-1</strain>
    </source>
</reference>
<dbReference type="Proteomes" id="UP000037755">
    <property type="component" value="Unassembled WGS sequence"/>
</dbReference>
<dbReference type="STRING" id="1202724.AM493_07445"/>
<organism evidence="1 2">
    <name type="scientific">Flavobacterium akiainvivens</name>
    <dbReference type="NCBI Taxonomy" id="1202724"/>
    <lineage>
        <taxon>Bacteria</taxon>
        <taxon>Pseudomonadati</taxon>
        <taxon>Bacteroidota</taxon>
        <taxon>Flavobacteriia</taxon>
        <taxon>Flavobacteriales</taxon>
        <taxon>Flavobacteriaceae</taxon>
        <taxon>Flavobacterium</taxon>
    </lineage>
</organism>
<dbReference type="AlphaFoldDB" id="A0A0M8MHU4"/>
<sequence length="75" mass="8715">MPGTKVRRHFKGLVKECLHQSLKKFSYGTYFTLQKNTTLGQKLKVIKSKDKNQSNVKNHKVESKKFKCALLTFDL</sequence>
<comment type="caution">
    <text evidence="1">The sequence shown here is derived from an EMBL/GenBank/DDBJ whole genome shotgun (WGS) entry which is preliminary data.</text>
</comment>
<protein>
    <submittedName>
        <fullName evidence="1">Uncharacterized protein</fullName>
    </submittedName>
</protein>